<evidence type="ECO:0000259" key="2">
    <source>
        <dbReference type="Pfam" id="PF14478"/>
    </source>
</evidence>
<accession>A0A0R3JWT1</accession>
<dbReference type="Proteomes" id="UP000052015">
    <property type="component" value="Unassembled WGS sequence"/>
</dbReference>
<protein>
    <recommendedName>
        <fullName evidence="2">Transcobalamin-like C-terminal domain-containing protein</fullName>
    </recommendedName>
</protein>
<dbReference type="InterPro" id="IPR027954">
    <property type="entry name" value="Transcobalamin-like_C"/>
</dbReference>
<feature type="compositionally biased region" description="Basic and acidic residues" evidence="1">
    <location>
        <begin position="71"/>
        <end position="88"/>
    </location>
</feature>
<proteinExistence type="predicted"/>
<gene>
    <name evidence="3" type="ORF">ABG79_00177</name>
</gene>
<dbReference type="Gene3D" id="2.170.130.30">
    <property type="match status" value="1"/>
</dbReference>
<evidence type="ECO:0000313" key="3">
    <source>
        <dbReference type="EMBL" id="KRQ88011.1"/>
    </source>
</evidence>
<evidence type="ECO:0000256" key="1">
    <source>
        <dbReference type="SAM" id="MobiDB-lite"/>
    </source>
</evidence>
<dbReference type="Pfam" id="PF14478">
    <property type="entry name" value="DUF4430"/>
    <property type="match status" value="1"/>
</dbReference>
<organism evidence="3 4">
    <name type="scientific">Caloramator mitchellensis</name>
    <dbReference type="NCBI Taxonomy" id="908809"/>
    <lineage>
        <taxon>Bacteria</taxon>
        <taxon>Bacillati</taxon>
        <taxon>Bacillota</taxon>
        <taxon>Clostridia</taxon>
        <taxon>Eubacteriales</taxon>
        <taxon>Clostridiaceae</taxon>
        <taxon>Caloramator</taxon>
    </lineage>
</organism>
<evidence type="ECO:0000313" key="4">
    <source>
        <dbReference type="Proteomes" id="UP000052015"/>
    </source>
</evidence>
<sequence>MIISPFQGFLFFPLRLEGGGILKFKFIPILITLFILTSCSKNQDNTINSDSNTLPEGQKTSVTTNVSNVEQKNKSTNEIKPQSDNKEADVKKQNEIKEVAIKLVISKDNKIILLEKVVKLNKSINALRLLKENAEVYEEGGFIKSINGLESIPPNKLTDEDIKKGILGYDWFIYLNGKKTSVGAKDILLKNGDEINFNYKGWTVDDLAP</sequence>
<keyword evidence="4" id="KW-1185">Reference proteome</keyword>
<dbReference type="STRING" id="908809.ABG79_00177"/>
<name>A0A0R3JWT1_CALMK</name>
<reference evidence="3 4" key="1">
    <citation type="submission" date="2015-09" db="EMBL/GenBank/DDBJ databases">
        <title>Draft genome sequence of a Caloramator mitchellensis, a moderate thermophile from the Great Artesian Basin of Australia.</title>
        <authorList>
            <person name="Patel B.K."/>
        </authorList>
    </citation>
    <scope>NUCLEOTIDE SEQUENCE [LARGE SCALE GENOMIC DNA]</scope>
    <source>
        <strain evidence="3 4">VF08</strain>
    </source>
</reference>
<feature type="compositionally biased region" description="Polar residues" evidence="1">
    <location>
        <begin position="47"/>
        <end position="70"/>
    </location>
</feature>
<comment type="caution">
    <text evidence="3">The sequence shown here is derived from an EMBL/GenBank/DDBJ whole genome shotgun (WGS) entry which is preliminary data.</text>
</comment>
<dbReference type="AlphaFoldDB" id="A0A0R3JWT1"/>
<dbReference type="EMBL" id="LKHP01000001">
    <property type="protein sequence ID" value="KRQ88011.1"/>
    <property type="molecule type" value="Genomic_DNA"/>
</dbReference>
<feature type="domain" description="Transcobalamin-like C-terminal" evidence="2">
    <location>
        <begin position="126"/>
        <end position="200"/>
    </location>
</feature>
<feature type="region of interest" description="Disordered" evidence="1">
    <location>
        <begin position="47"/>
        <end position="88"/>
    </location>
</feature>